<sequence length="254" mass="26894">MSKSLLKRNAIVTGGSRGIGAGIAIELAKRGANVLITYEKSAKAADEVVARIENLGVRGLALQANSLDIESPAKIVKALADAWGKIHIIVNNAGIGDDIFLQDLTEADFDRHMAINVRMPTFLVKAAIPHFGEAPRIVNLSSVMARVGSAQATAYCASKAALEGVTKVLAVELGHKYGATVNCVNPGPVDTDMWRQTAQGVRDEWESRKAVETPAAPRIGTVDDIAQIVAFLSEEQSRWTTGSTVCANGGMVCV</sequence>
<dbReference type="PANTHER" id="PTHR42879:SF2">
    <property type="entry name" value="3-OXOACYL-[ACYL-CARRIER-PROTEIN] REDUCTASE FABG"/>
    <property type="match status" value="1"/>
</dbReference>
<dbReference type="EMBL" id="KN832886">
    <property type="protein sequence ID" value="KIM95844.1"/>
    <property type="molecule type" value="Genomic_DNA"/>
</dbReference>
<feature type="domain" description="Ketoreductase" evidence="6">
    <location>
        <begin position="8"/>
        <end position="197"/>
    </location>
</feature>
<dbReference type="InParanoid" id="A0A0C3GX55"/>
<evidence type="ECO:0000259" key="6">
    <source>
        <dbReference type="SMART" id="SM00822"/>
    </source>
</evidence>
<proteinExistence type="inferred from homology"/>
<keyword evidence="4" id="KW-0560">Oxidoreductase</keyword>
<dbReference type="InterPro" id="IPR050259">
    <property type="entry name" value="SDR"/>
</dbReference>
<comment type="similarity">
    <text evidence="1">Belongs to the short-chain dehydrogenases/reductases (SDR) family.</text>
</comment>
<evidence type="ECO:0000313" key="7">
    <source>
        <dbReference type="EMBL" id="KIM95844.1"/>
    </source>
</evidence>
<evidence type="ECO:0000256" key="1">
    <source>
        <dbReference type="ARBA" id="ARBA00006484"/>
    </source>
</evidence>
<comment type="catalytic activity">
    <reaction evidence="5">
        <text>a (3R)-hydroxyacyl-[ACP] + NADP(+) = a 3-oxoacyl-[ACP] + NADPH + H(+)</text>
        <dbReference type="Rhea" id="RHEA:17397"/>
        <dbReference type="Rhea" id="RHEA-COMP:9916"/>
        <dbReference type="Rhea" id="RHEA-COMP:9945"/>
        <dbReference type="ChEBI" id="CHEBI:15378"/>
        <dbReference type="ChEBI" id="CHEBI:57783"/>
        <dbReference type="ChEBI" id="CHEBI:58349"/>
        <dbReference type="ChEBI" id="CHEBI:78776"/>
        <dbReference type="ChEBI" id="CHEBI:78827"/>
        <dbReference type="EC" id="1.1.1.100"/>
    </reaction>
</comment>
<dbReference type="PROSITE" id="PS00061">
    <property type="entry name" value="ADH_SHORT"/>
    <property type="match status" value="1"/>
</dbReference>
<dbReference type="Gene3D" id="3.40.50.720">
    <property type="entry name" value="NAD(P)-binding Rossmann-like Domain"/>
    <property type="match status" value="1"/>
</dbReference>
<protein>
    <recommendedName>
        <fullName evidence="2">3-oxoacyl-[acyl-carrier-protein] reductase</fullName>
        <ecNumber evidence="2">1.1.1.100</ecNumber>
    </recommendedName>
</protein>
<dbReference type="OrthoDB" id="47007at2759"/>
<dbReference type="STRING" id="913774.A0A0C3GX55"/>
<reference evidence="7 8" key="1">
    <citation type="submission" date="2014-04" db="EMBL/GenBank/DDBJ databases">
        <authorList>
            <consortium name="DOE Joint Genome Institute"/>
            <person name="Kuo A."/>
            <person name="Martino E."/>
            <person name="Perotto S."/>
            <person name="Kohler A."/>
            <person name="Nagy L.G."/>
            <person name="Floudas D."/>
            <person name="Copeland A."/>
            <person name="Barry K.W."/>
            <person name="Cichocki N."/>
            <person name="Veneault-Fourrey C."/>
            <person name="LaButti K."/>
            <person name="Lindquist E.A."/>
            <person name="Lipzen A."/>
            <person name="Lundell T."/>
            <person name="Morin E."/>
            <person name="Murat C."/>
            <person name="Sun H."/>
            <person name="Tunlid A."/>
            <person name="Henrissat B."/>
            <person name="Grigoriev I.V."/>
            <person name="Hibbett D.S."/>
            <person name="Martin F."/>
            <person name="Nordberg H.P."/>
            <person name="Cantor M.N."/>
            <person name="Hua S.X."/>
        </authorList>
    </citation>
    <scope>NUCLEOTIDE SEQUENCE [LARGE SCALE GENOMIC DNA]</scope>
    <source>
        <strain evidence="7 8">Zn</strain>
    </source>
</reference>
<gene>
    <name evidence="7" type="ORF">OIDMADRAFT_106335</name>
</gene>
<accession>A0A0C3GX55</accession>
<evidence type="ECO:0000256" key="5">
    <source>
        <dbReference type="ARBA" id="ARBA00048508"/>
    </source>
</evidence>
<dbReference type="InterPro" id="IPR002347">
    <property type="entry name" value="SDR_fam"/>
</dbReference>
<keyword evidence="8" id="KW-1185">Reference proteome</keyword>
<dbReference type="SUPFAM" id="SSF51735">
    <property type="entry name" value="NAD(P)-binding Rossmann-fold domains"/>
    <property type="match status" value="1"/>
</dbReference>
<dbReference type="GO" id="GO:0032787">
    <property type="term" value="P:monocarboxylic acid metabolic process"/>
    <property type="evidence" value="ECO:0007669"/>
    <property type="project" value="UniProtKB-ARBA"/>
</dbReference>
<evidence type="ECO:0000313" key="8">
    <source>
        <dbReference type="Proteomes" id="UP000054321"/>
    </source>
</evidence>
<dbReference type="GO" id="GO:0004316">
    <property type="term" value="F:3-oxoacyl-[acyl-carrier-protein] reductase (NADPH) activity"/>
    <property type="evidence" value="ECO:0007669"/>
    <property type="project" value="UniProtKB-EC"/>
</dbReference>
<dbReference type="PANTHER" id="PTHR42879">
    <property type="entry name" value="3-OXOACYL-(ACYL-CARRIER-PROTEIN) REDUCTASE"/>
    <property type="match status" value="1"/>
</dbReference>
<keyword evidence="3" id="KW-0521">NADP</keyword>
<evidence type="ECO:0000256" key="4">
    <source>
        <dbReference type="ARBA" id="ARBA00023002"/>
    </source>
</evidence>
<reference evidence="8" key="2">
    <citation type="submission" date="2015-01" db="EMBL/GenBank/DDBJ databases">
        <title>Evolutionary Origins and Diversification of the Mycorrhizal Mutualists.</title>
        <authorList>
            <consortium name="DOE Joint Genome Institute"/>
            <consortium name="Mycorrhizal Genomics Consortium"/>
            <person name="Kohler A."/>
            <person name="Kuo A."/>
            <person name="Nagy L.G."/>
            <person name="Floudas D."/>
            <person name="Copeland A."/>
            <person name="Barry K.W."/>
            <person name="Cichocki N."/>
            <person name="Veneault-Fourrey C."/>
            <person name="LaButti K."/>
            <person name="Lindquist E.A."/>
            <person name="Lipzen A."/>
            <person name="Lundell T."/>
            <person name="Morin E."/>
            <person name="Murat C."/>
            <person name="Riley R."/>
            <person name="Ohm R."/>
            <person name="Sun H."/>
            <person name="Tunlid A."/>
            <person name="Henrissat B."/>
            <person name="Grigoriev I.V."/>
            <person name="Hibbett D.S."/>
            <person name="Martin F."/>
        </authorList>
    </citation>
    <scope>NUCLEOTIDE SEQUENCE [LARGE SCALE GENOMIC DNA]</scope>
    <source>
        <strain evidence="8">Zn</strain>
    </source>
</reference>
<dbReference type="PRINTS" id="PR00080">
    <property type="entry name" value="SDRFAMILY"/>
</dbReference>
<evidence type="ECO:0000256" key="3">
    <source>
        <dbReference type="ARBA" id="ARBA00022857"/>
    </source>
</evidence>
<dbReference type="SMART" id="SM00822">
    <property type="entry name" value="PKS_KR"/>
    <property type="match status" value="1"/>
</dbReference>
<organism evidence="7 8">
    <name type="scientific">Oidiodendron maius (strain Zn)</name>
    <dbReference type="NCBI Taxonomy" id="913774"/>
    <lineage>
        <taxon>Eukaryota</taxon>
        <taxon>Fungi</taxon>
        <taxon>Dikarya</taxon>
        <taxon>Ascomycota</taxon>
        <taxon>Pezizomycotina</taxon>
        <taxon>Leotiomycetes</taxon>
        <taxon>Leotiomycetes incertae sedis</taxon>
        <taxon>Myxotrichaceae</taxon>
        <taxon>Oidiodendron</taxon>
    </lineage>
</organism>
<dbReference type="AlphaFoldDB" id="A0A0C3GX55"/>
<dbReference type="InterPro" id="IPR057326">
    <property type="entry name" value="KR_dom"/>
</dbReference>
<evidence type="ECO:0000256" key="2">
    <source>
        <dbReference type="ARBA" id="ARBA00012948"/>
    </source>
</evidence>
<dbReference type="PRINTS" id="PR00081">
    <property type="entry name" value="GDHRDH"/>
</dbReference>
<dbReference type="HOGENOM" id="CLU_010194_1_3_1"/>
<name>A0A0C3GX55_OIDMZ</name>
<dbReference type="InterPro" id="IPR036291">
    <property type="entry name" value="NAD(P)-bd_dom_sf"/>
</dbReference>
<dbReference type="Pfam" id="PF13561">
    <property type="entry name" value="adh_short_C2"/>
    <property type="match status" value="1"/>
</dbReference>
<dbReference type="EC" id="1.1.1.100" evidence="2"/>
<dbReference type="FunFam" id="3.40.50.720:FF:000374">
    <property type="entry name" value="3-oxoacyl-(Acyl-carrier-protein) reductase"/>
    <property type="match status" value="1"/>
</dbReference>
<dbReference type="Proteomes" id="UP000054321">
    <property type="component" value="Unassembled WGS sequence"/>
</dbReference>
<dbReference type="InterPro" id="IPR020904">
    <property type="entry name" value="Sc_DH/Rdtase_CS"/>
</dbReference>